<dbReference type="HAMAP" id="MF_00934">
    <property type="entry name" value="23SrRNA_methyltr_J"/>
    <property type="match status" value="1"/>
</dbReference>
<dbReference type="GO" id="GO:0005829">
    <property type="term" value="C:cytosol"/>
    <property type="evidence" value="ECO:0007669"/>
    <property type="project" value="TreeGrafter"/>
</dbReference>
<dbReference type="STRING" id="187304.B0E33_19790"/>
<comment type="catalytic activity">
    <reaction evidence="1">
        <text>adenosine(2030) in 23S rRNA + S-adenosyl-L-methionine = N(6)-methyladenosine(2030) in 23S rRNA + S-adenosyl-L-homocysteine + H(+)</text>
        <dbReference type="Rhea" id="RHEA:43736"/>
        <dbReference type="Rhea" id="RHEA-COMP:10668"/>
        <dbReference type="Rhea" id="RHEA-COMP:10669"/>
        <dbReference type="ChEBI" id="CHEBI:15378"/>
        <dbReference type="ChEBI" id="CHEBI:57856"/>
        <dbReference type="ChEBI" id="CHEBI:59789"/>
        <dbReference type="ChEBI" id="CHEBI:74411"/>
        <dbReference type="ChEBI" id="CHEBI:74449"/>
        <dbReference type="EC" id="2.1.1.266"/>
    </reaction>
</comment>
<sequence>MNYRHAYHAGNIGDVLKHVVLARLIAYFQRKDKAFRILDTHAGIGLYDLNSQEMQKTGEWQLGIGKVLEADIPPQIAELLAPWLTAVRALNDGDALKVYPGSPMVARQLMRKQDRLTLTELHPADFKTLAERFAGDHQVKAIHLDGWLAMGSFLPPKEKRGLVLIDPAFEVTDEFSRMTDAVVKAYRKWPGGTYALWYPMKDVRAIRRMHGDFDEAGLRDVLSLDLNVGKSGPDTRMLGSGMTLINAPFTLAEEMRLVLPWLCDVLHQGPGTSWNVTQLIGE</sequence>
<feature type="binding site" evidence="1">
    <location>
        <begin position="145"/>
        <end position="146"/>
    </location>
    <ligand>
        <name>S-adenosyl-L-methionine</name>
        <dbReference type="ChEBI" id="CHEBI:59789"/>
    </ligand>
</feature>
<feature type="binding site" evidence="1">
    <location>
        <position position="41"/>
    </location>
    <ligand>
        <name>S-adenosyl-L-methionine</name>
        <dbReference type="ChEBI" id="CHEBI:59789"/>
    </ligand>
</feature>
<feature type="binding site" evidence="1">
    <location>
        <position position="18"/>
    </location>
    <ligand>
        <name>S-adenosyl-L-methionine</name>
        <dbReference type="ChEBI" id="CHEBI:59789"/>
    </ligand>
</feature>
<keyword evidence="1 2" id="KW-0489">Methyltransferase</keyword>
<dbReference type="Pfam" id="PF04378">
    <property type="entry name" value="RsmJ"/>
    <property type="match status" value="1"/>
</dbReference>
<dbReference type="AlphaFoldDB" id="A0A0M6Y1N4"/>
<protein>
    <recommendedName>
        <fullName evidence="1">Ribosomal RNA large subunit methyltransferase J</fullName>
        <ecNumber evidence="1">2.1.1.266</ecNumber>
    </recommendedName>
    <alternativeName>
        <fullName evidence="1">23S rRNA (adenine(2030)-N6)-methyltransferase</fullName>
    </alternativeName>
    <alternativeName>
        <fullName evidence="1">23S rRNA m6A2030 methyltransferase</fullName>
    </alternativeName>
</protein>
<feature type="binding site" evidence="1">
    <location>
        <position position="102"/>
    </location>
    <ligand>
        <name>S-adenosyl-L-methionine</name>
        <dbReference type="ChEBI" id="CHEBI:59789"/>
    </ligand>
</feature>
<keyword evidence="1 2" id="KW-0808">Transferase</keyword>
<dbReference type="GO" id="GO:0003723">
    <property type="term" value="F:RNA binding"/>
    <property type="evidence" value="ECO:0007669"/>
    <property type="project" value="UniProtKB-UniRule"/>
</dbReference>
<keyword evidence="1" id="KW-0698">rRNA processing</keyword>
<feature type="site" description="Interaction with substrate rRNA" evidence="1">
    <location>
        <position position="3"/>
    </location>
</feature>
<comment type="subunit">
    <text evidence="1">Monomer.</text>
</comment>
<evidence type="ECO:0000313" key="3">
    <source>
        <dbReference type="Proteomes" id="UP000048926"/>
    </source>
</evidence>
<feature type="binding site" evidence="1">
    <location>
        <position position="120"/>
    </location>
    <ligand>
        <name>S-adenosyl-L-methionine</name>
        <dbReference type="ChEBI" id="CHEBI:59789"/>
    </ligand>
</feature>
<feature type="active site" description="Proton acceptor" evidence="1">
    <location>
        <position position="166"/>
    </location>
</feature>
<evidence type="ECO:0000313" key="2">
    <source>
        <dbReference type="EMBL" id="CTQ43598.1"/>
    </source>
</evidence>
<dbReference type="OrthoDB" id="9791274at2"/>
<dbReference type="SUPFAM" id="SSF53335">
    <property type="entry name" value="S-adenosyl-L-methionine-dependent methyltransferases"/>
    <property type="match status" value="1"/>
</dbReference>
<dbReference type="GO" id="GO:0070475">
    <property type="term" value="P:rRNA base methylation"/>
    <property type="evidence" value="ECO:0007669"/>
    <property type="project" value="UniProtKB-UniRule"/>
</dbReference>
<dbReference type="RefSeq" id="WP_055655792.1">
    <property type="nucleotide sequence ID" value="NZ_CXST01000001.1"/>
</dbReference>
<dbReference type="Gene3D" id="3.40.50.150">
    <property type="entry name" value="Vaccinia Virus protein VP39"/>
    <property type="match status" value="1"/>
</dbReference>
<dbReference type="Proteomes" id="UP000048926">
    <property type="component" value="Unassembled WGS sequence"/>
</dbReference>
<dbReference type="GO" id="GO:0036307">
    <property type="term" value="F:23S rRNA (adenine(2030)-N(6))-methyltransferase activity"/>
    <property type="evidence" value="ECO:0007669"/>
    <property type="project" value="UniProtKB-UniRule"/>
</dbReference>
<dbReference type="PANTHER" id="PTHR37426">
    <property type="entry name" value="RIBOSOMAL RNA LARGE SUBUNIT METHYLTRANSFERASE J"/>
    <property type="match status" value="1"/>
</dbReference>
<feature type="binding site" evidence="1">
    <location>
        <position position="166"/>
    </location>
    <ligand>
        <name>S-adenosyl-L-methionine</name>
        <dbReference type="ChEBI" id="CHEBI:59789"/>
    </ligand>
</feature>
<name>A0A0M6Y1N4_9HYPH</name>
<reference evidence="3" key="1">
    <citation type="submission" date="2015-07" db="EMBL/GenBank/DDBJ databases">
        <authorList>
            <person name="Rodrigo-Torres Lidia"/>
            <person name="Arahal R.David."/>
        </authorList>
    </citation>
    <scope>NUCLEOTIDE SEQUENCE [LARGE SCALE GENOMIC DNA]</scope>
    <source>
        <strain evidence="3">CECT 4801</strain>
    </source>
</reference>
<dbReference type="InterPro" id="IPR007473">
    <property type="entry name" value="RlmJ"/>
</dbReference>
<keyword evidence="1" id="KW-0694">RNA-binding</keyword>
<dbReference type="EMBL" id="CXST01000001">
    <property type="protein sequence ID" value="CTQ43598.1"/>
    <property type="molecule type" value="Genomic_DNA"/>
</dbReference>
<comment type="function">
    <text evidence="1">Specifically methylates the adenine in position 2030 of 23S rRNA.</text>
</comment>
<evidence type="ECO:0000256" key="1">
    <source>
        <dbReference type="HAMAP-Rule" id="MF_00934"/>
    </source>
</evidence>
<organism evidence="2 3">
    <name type="scientific">Roseibium aggregatum</name>
    <dbReference type="NCBI Taxonomy" id="187304"/>
    <lineage>
        <taxon>Bacteria</taxon>
        <taxon>Pseudomonadati</taxon>
        <taxon>Pseudomonadota</taxon>
        <taxon>Alphaproteobacteria</taxon>
        <taxon>Hyphomicrobiales</taxon>
        <taxon>Stappiaceae</taxon>
        <taxon>Roseibium</taxon>
    </lineage>
</organism>
<comment type="similarity">
    <text evidence="1">Belongs to the RlmJ family.</text>
</comment>
<gene>
    <name evidence="1 2" type="primary">rlmJ</name>
    <name evidence="2" type="ORF">LAL4801_02038</name>
</gene>
<dbReference type="InterPro" id="IPR029063">
    <property type="entry name" value="SAM-dependent_MTases_sf"/>
</dbReference>
<dbReference type="EC" id="2.1.1.266" evidence="1"/>
<proteinExistence type="inferred from homology"/>
<dbReference type="PANTHER" id="PTHR37426:SF1">
    <property type="entry name" value="RIBOSOMAL RNA LARGE SUBUNIT METHYLTRANSFERASE J"/>
    <property type="match status" value="1"/>
</dbReference>
<accession>A0A0M6Y1N4</accession>
<keyword evidence="1" id="KW-0949">S-adenosyl-L-methionine</keyword>
<keyword evidence="3" id="KW-1185">Reference proteome</keyword>